<feature type="transmembrane region" description="Helical" evidence="6">
    <location>
        <begin position="76"/>
        <end position="96"/>
    </location>
</feature>
<dbReference type="EMBL" id="HG917868">
    <property type="protein sequence ID" value="CDM68010.1"/>
    <property type="molecule type" value="Genomic_DNA"/>
</dbReference>
<dbReference type="RefSeq" id="WP_044036777.1">
    <property type="nucleotide sequence ID" value="NZ_HG917868.1"/>
</dbReference>
<sequence length="252" mass="26781">MWTIILVTFIAGLGAGLGTGLAGLSAAAVVSPMLITFLKVPAYEAIGIALASDVLASAVSAYTYGHNKNIDLKNGIVMLISVLIFTFVGSFLASLVPNHAMGNFSKIMTLIVGLKFIFRPIMNTEDNMKESSEKKKIVNSILCGILIGFVCGFVGAGGGMLLLLVLTGFLGYELKMAVGTSVFIMTFTALTGALSHFYIGGSPDLKIMLLCILFTFIWARIGARWANKADVKKLNRVTGIILTLLGIVMFVA</sequence>
<dbReference type="PANTHER" id="PTHR43701">
    <property type="entry name" value="MEMBRANE TRANSPORTER PROTEIN MJ0441-RELATED"/>
    <property type="match status" value="1"/>
</dbReference>
<feature type="transmembrane region" description="Helical" evidence="6">
    <location>
        <begin position="178"/>
        <end position="199"/>
    </location>
</feature>
<dbReference type="STRING" id="1216932.CM240_0846"/>
<dbReference type="AlphaFoldDB" id="W6SED8"/>
<evidence type="ECO:0000256" key="5">
    <source>
        <dbReference type="ARBA" id="ARBA00023136"/>
    </source>
</evidence>
<feature type="transmembrane region" description="Helical" evidence="6">
    <location>
        <begin position="205"/>
        <end position="222"/>
    </location>
</feature>
<evidence type="ECO:0000256" key="2">
    <source>
        <dbReference type="ARBA" id="ARBA00009142"/>
    </source>
</evidence>
<dbReference type="PANTHER" id="PTHR43701:SF2">
    <property type="entry name" value="MEMBRANE TRANSPORTER PROTEIN YJNA-RELATED"/>
    <property type="match status" value="1"/>
</dbReference>
<name>W6SED8_9CLOT</name>
<gene>
    <name evidence="7" type="ORF">CM240_0846</name>
</gene>
<evidence type="ECO:0000313" key="8">
    <source>
        <dbReference type="Proteomes" id="UP000019426"/>
    </source>
</evidence>
<keyword evidence="4 6" id="KW-1133">Transmembrane helix</keyword>
<keyword evidence="6" id="KW-1003">Cell membrane</keyword>
<accession>W6SED8</accession>
<keyword evidence="8" id="KW-1185">Reference proteome</keyword>
<comment type="similarity">
    <text evidence="2 6">Belongs to the 4-toluene sulfonate uptake permease (TSUP) (TC 2.A.102) family.</text>
</comment>
<reference evidence="7 8" key="1">
    <citation type="submission" date="2013-11" db="EMBL/GenBank/DDBJ databases">
        <title>Complete genome sequence of Clostridum sp. M2/40.</title>
        <authorList>
            <person name="Wibberg D."/>
            <person name="Puehler A."/>
            <person name="Schlueter A."/>
        </authorList>
    </citation>
    <scope>NUCLEOTIDE SEQUENCE [LARGE SCALE GENOMIC DNA]</scope>
    <source>
        <strain evidence="8">M2/40</strain>
    </source>
</reference>
<dbReference type="Pfam" id="PF01925">
    <property type="entry name" value="TauE"/>
    <property type="match status" value="1"/>
</dbReference>
<dbReference type="HOGENOM" id="CLU_045498_5_4_9"/>
<feature type="transmembrane region" description="Helical" evidence="6">
    <location>
        <begin position="43"/>
        <end position="64"/>
    </location>
</feature>
<comment type="subcellular location">
    <subcellularLocation>
        <location evidence="6">Cell membrane</location>
        <topology evidence="6">Multi-pass membrane protein</topology>
    </subcellularLocation>
    <subcellularLocation>
        <location evidence="1">Membrane</location>
        <topology evidence="1">Multi-pass membrane protein</topology>
    </subcellularLocation>
</comment>
<feature type="transmembrane region" description="Helical" evidence="6">
    <location>
        <begin position="234"/>
        <end position="251"/>
    </location>
</feature>
<dbReference type="InterPro" id="IPR002781">
    <property type="entry name" value="TM_pro_TauE-like"/>
</dbReference>
<protein>
    <recommendedName>
        <fullName evidence="6">Probable membrane transporter protein</fullName>
    </recommendedName>
</protein>
<organism evidence="7 8">
    <name type="scientific">Clostridium bornimense</name>
    <dbReference type="NCBI Taxonomy" id="1216932"/>
    <lineage>
        <taxon>Bacteria</taxon>
        <taxon>Bacillati</taxon>
        <taxon>Bacillota</taxon>
        <taxon>Clostridia</taxon>
        <taxon>Eubacteriales</taxon>
        <taxon>Clostridiaceae</taxon>
        <taxon>Clostridium</taxon>
    </lineage>
</organism>
<evidence type="ECO:0000256" key="6">
    <source>
        <dbReference type="RuleBase" id="RU363041"/>
    </source>
</evidence>
<evidence type="ECO:0000313" key="7">
    <source>
        <dbReference type="EMBL" id="CDM68010.1"/>
    </source>
</evidence>
<proteinExistence type="inferred from homology"/>
<dbReference type="PATRIC" id="fig|1216932.3.peg.832"/>
<evidence type="ECO:0000256" key="3">
    <source>
        <dbReference type="ARBA" id="ARBA00022692"/>
    </source>
</evidence>
<dbReference type="Proteomes" id="UP000019426">
    <property type="component" value="Chromosome M2/40_rep1"/>
</dbReference>
<keyword evidence="3 6" id="KW-0812">Transmembrane</keyword>
<dbReference type="OrthoDB" id="9781997at2"/>
<dbReference type="GO" id="GO:0005886">
    <property type="term" value="C:plasma membrane"/>
    <property type="evidence" value="ECO:0007669"/>
    <property type="project" value="UniProtKB-SubCell"/>
</dbReference>
<feature type="transmembrane region" description="Helical" evidence="6">
    <location>
        <begin position="137"/>
        <end position="166"/>
    </location>
</feature>
<evidence type="ECO:0000256" key="1">
    <source>
        <dbReference type="ARBA" id="ARBA00004141"/>
    </source>
</evidence>
<dbReference type="KEGG" id="clt:CM240_0846"/>
<dbReference type="InterPro" id="IPR051598">
    <property type="entry name" value="TSUP/Inactive_protease-like"/>
</dbReference>
<evidence type="ECO:0000256" key="4">
    <source>
        <dbReference type="ARBA" id="ARBA00022989"/>
    </source>
</evidence>
<dbReference type="eggNOG" id="COG0730">
    <property type="taxonomic scope" value="Bacteria"/>
</dbReference>
<keyword evidence="5 6" id="KW-0472">Membrane</keyword>